<dbReference type="Pfam" id="PF05107">
    <property type="entry name" value="Cas_Cas7"/>
    <property type="match status" value="1"/>
</dbReference>
<dbReference type="NCBIfam" id="TIGR01595">
    <property type="entry name" value="cas_CT1132"/>
    <property type="match status" value="1"/>
</dbReference>
<proteinExistence type="predicted"/>
<organism evidence="1 2">
    <name type="scientific">Desulfofarcimen acetoxidans (strain ATCC 49208 / DSM 771 / KCTC 5769 / VKM B-1644 / 5575)</name>
    <name type="common">Desulfotomaculum acetoxidans</name>
    <dbReference type="NCBI Taxonomy" id="485916"/>
    <lineage>
        <taxon>Bacteria</taxon>
        <taxon>Bacillati</taxon>
        <taxon>Bacillota</taxon>
        <taxon>Clostridia</taxon>
        <taxon>Eubacteriales</taxon>
        <taxon>Peptococcaceae</taxon>
        <taxon>Desulfofarcimen</taxon>
    </lineage>
</organism>
<dbReference type="InterPro" id="IPR006482">
    <property type="entry name" value="Cas7_Csh2/Csh2"/>
</dbReference>
<dbReference type="eggNOG" id="COG3649">
    <property type="taxonomic scope" value="Bacteria"/>
</dbReference>
<dbReference type="HOGENOM" id="CLU_071770_0_0_9"/>
<accession>C8VZL2</accession>
<evidence type="ECO:0000313" key="1">
    <source>
        <dbReference type="EMBL" id="ACV64957.1"/>
    </source>
</evidence>
<keyword evidence="2" id="KW-1185">Reference proteome</keyword>
<dbReference type="OrthoDB" id="9776792at2"/>
<dbReference type="RefSeq" id="WP_015759627.1">
    <property type="nucleotide sequence ID" value="NC_013216.1"/>
</dbReference>
<sequence>MAVINQNSDFLFVFQASMTNCNGDPDQENKPRMDYETSTVLVSDGRRKRDVRDFLKNKGYPIFVDTLADRKVPMDKMFEHVRDSWLADSKEMELLFSENQNLSEKWHMVFEEDEAGYKNAYHTKLKDIKAKKNKDSKDFIEFNNILLTEIIKRSLIDIRLFGSAMAVEGVSRTYTGPVQIAWGYSLHAVELVKSNTITSIMNDDNSTFGKKHKLYYALVAHYGTINKYSAKLTGMTEDDRELLRKSLVQGLMSNQTDSKQGQEPMFYLEIVYKPEFDGYLGDLRRFLDVTGKEPIRKVENLTVDFNKLTDALGDMKKKGYVEKVVGWRHPFARNEQFVNMPEYEVVDLWSPIPVRE</sequence>
<gene>
    <name evidence="1" type="ordered locus">Dtox_4290</name>
</gene>
<protein>
    <submittedName>
        <fullName evidence="1">CRISPR-associated protein, CT1132 family</fullName>
    </submittedName>
</protein>
<evidence type="ECO:0000313" key="2">
    <source>
        <dbReference type="Proteomes" id="UP000002217"/>
    </source>
</evidence>
<dbReference type="GO" id="GO:0043571">
    <property type="term" value="P:maintenance of CRISPR repeat elements"/>
    <property type="evidence" value="ECO:0007669"/>
    <property type="project" value="InterPro"/>
</dbReference>
<dbReference type="AlphaFoldDB" id="C8VZL2"/>
<dbReference type="KEGG" id="dae:Dtox_4290"/>
<dbReference type="EMBL" id="CP001720">
    <property type="protein sequence ID" value="ACV64957.1"/>
    <property type="molecule type" value="Genomic_DNA"/>
</dbReference>
<reference evidence="1 2" key="1">
    <citation type="journal article" date="2009" name="Stand. Genomic Sci.">
        <title>Complete genome sequence of Desulfotomaculum acetoxidans type strain (5575).</title>
        <authorList>
            <person name="Spring S."/>
            <person name="Lapidus A."/>
            <person name="Schroder M."/>
            <person name="Gleim D."/>
            <person name="Sims D."/>
            <person name="Meincke L."/>
            <person name="Glavina Del Rio T."/>
            <person name="Tice H."/>
            <person name="Copeland A."/>
            <person name="Cheng J.F."/>
            <person name="Lucas S."/>
            <person name="Chen F."/>
            <person name="Nolan M."/>
            <person name="Bruce D."/>
            <person name="Goodwin L."/>
            <person name="Pitluck S."/>
            <person name="Ivanova N."/>
            <person name="Mavromatis K."/>
            <person name="Mikhailova N."/>
            <person name="Pati A."/>
            <person name="Chen A."/>
            <person name="Palaniappan K."/>
            <person name="Land M."/>
            <person name="Hauser L."/>
            <person name="Chang Y.J."/>
            <person name="Jeffries C.D."/>
            <person name="Chain P."/>
            <person name="Saunders E."/>
            <person name="Brettin T."/>
            <person name="Detter J.C."/>
            <person name="Goker M."/>
            <person name="Bristow J."/>
            <person name="Eisen J.A."/>
            <person name="Markowitz V."/>
            <person name="Hugenholtz P."/>
            <person name="Kyrpides N.C."/>
            <person name="Klenk H.P."/>
            <person name="Han C."/>
        </authorList>
    </citation>
    <scope>NUCLEOTIDE SEQUENCE [LARGE SCALE GENOMIC DNA]</scope>
    <source>
        <strain evidence="2">ATCC 49208 / DSM 771 / VKM B-1644</strain>
    </source>
</reference>
<dbReference type="Proteomes" id="UP000002217">
    <property type="component" value="Chromosome"/>
</dbReference>
<name>C8VZL2_DESAS</name>
<dbReference type="STRING" id="485916.Dtox_4290"/>